<proteinExistence type="predicted"/>
<dbReference type="Proteomes" id="UP000836387">
    <property type="component" value="Unassembled WGS sequence"/>
</dbReference>
<reference evidence="1" key="2">
    <citation type="submission" date="2021-10" db="EMBL/GenBank/DDBJ databases">
        <authorList>
            <person name="Piombo E."/>
        </authorList>
    </citation>
    <scope>NUCLEOTIDE SEQUENCE</scope>
</reference>
<evidence type="ECO:0000313" key="1">
    <source>
        <dbReference type="EMBL" id="CAG9948127.1"/>
    </source>
</evidence>
<organism evidence="1 2">
    <name type="scientific">Clonostachys rosea f. rosea IK726</name>
    <dbReference type="NCBI Taxonomy" id="1349383"/>
    <lineage>
        <taxon>Eukaryota</taxon>
        <taxon>Fungi</taxon>
        <taxon>Dikarya</taxon>
        <taxon>Ascomycota</taxon>
        <taxon>Pezizomycotina</taxon>
        <taxon>Sordariomycetes</taxon>
        <taxon>Hypocreomycetidae</taxon>
        <taxon>Hypocreales</taxon>
        <taxon>Bionectriaceae</taxon>
        <taxon>Clonostachys</taxon>
    </lineage>
</organism>
<dbReference type="EMBL" id="CADEHS020000014">
    <property type="protein sequence ID" value="CAG9948127.1"/>
    <property type="molecule type" value="Genomic_DNA"/>
</dbReference>
<evidence type="ECO:0000313" key="2">
    <source>
        <dbReference type="Proteomes" id="UP000836387"/>
    </source>
</evidence>
<reference evidence="1" key="1">
    <citation type="submission" date="2020-04" db="EMBL/GenBank/DDBJ databases">
        <authorList>
            <person name="Broberg M."/>
        </authorList>
    </citation>
    <scope>NUCLEOTIDE SEQUENCE</scope>
</reference>
<name>A0ACA9U6E2_BIOOC</name>
<keyword evidence="2" id="KW-1185">Reference proteome</keyword>
<protein>
    <submittedName>
        <fullName evidence="1">Uncharacterized protein</fullName>
    </submittedName>
</protein>
<sequence>MRSNFLLIATALASTAMATSYNYARGLDADYSEIEERDAFSSEEEAAHFLRDIDDDKLNALYVRGRARPSARKPMQNNIKTLIARPRKTRRGIFKDLANAQKKKPSLPAKPSRAKPDSRMKKLFGDPLIKNLARKKNRRGIFNDLANAKKKKPSLPAKPSRAKPNRSITHLADKLGLNDLARKKNRRSISRNIGGKKQRFRGPGAAAARRQRQFLNTKLLAGTPKKIPRRG</sequence>
<comment type="caution">
    <text evidence="1">The sequence shown here is derived from an EMBL/GenBank/DDBJ whole genome shotgun (WGS) entry which is preliminary data.</text>
</comment>
<gene>
    <name evidence="1" type="ORF">CRV2_00013667</name>
</gene>
<accession>A0ACA9U6E2</accession>